<dbReference type="InterPro" id="IPR033469">
    <property type="entry name" value="CYTH-like_dom_sf"/>
</dbReference>
<dbReference type="EMBL" id="BAAAUT010000010">
    <property type="protein sequence ID" value="GAA3126564.1"/>
    <property type="molecule type" value="Genomic_DNA"/>
</dbReference>
<dbReference type="PROSITE" id="PS51708">
    <property type="entry name" value="CHAD"/>
    <property type="match status" value="1"/>
</dbReference>
<dbReference type="Gene3D" id="1.40.20.10">
    <property type="entry name" value="CHAD domain"/>
    <property type="match status" value="1"/>
</dbReference>
<evidence type="ECO:0000313" key="3">
    <source>
        <dbReference type="EMBL" id="GAA3126564.1"/>
    </source>
</evidence>
<dbReference type="Pfam" id="PF05235">
    <property type="entry name" value="CHAD"/>
    <property type="match status" value="1"/>
</dbReference>
<protein>
    <submittedName>
        <fullName evidence="3">CYTH and CHAD domain-containing protein</fullName>
    </submittedName>
</protein>
<evidence type="ECO:0000259" key="2">
    <source>
        <dbReference type="PROSITE" id="PS51708"/>
    </source>
</evidence>
<comment type="caution">
    <text evidence="3">The sequence shown here is derived from an EMBL/GenBank/DDBJ whole genome shotgun (WGS) entry which is preliminary data.</text>
</comment>
<dbReference type="SUPFAM" id="SSF55154">
    <property type="entry name" value="CYTH-like phosphatases"/>
    <property type="match status" value="1"/>
</dbReference>
<feature type="domain" description="CYTH" evidence="1">
    <location>
        <begin position="2"/>
        <end position="200"/>
    </location>
</feature>
<sequence>MAMEIEDKFDVPEDYRLPDLTGLPGCDEIAGPRSHRLVALYFDTADLRLAARGITLRRRRGGPDPGWHLKLPKAKGVRQEITHPLTPSTKTVPVELADLVLAHTRGAPLVPVAELDTRRSVTHLRNGAGVRLAEIADDRVKGTVPEGADGMPYVERWREVEAELVEGDAKLLKKIGKRLRKAGAEPAGSASKLARLLGAAREIPGPRLAATRPGSAGEVVVGYLAGQRDALLAQDPRVRRNEEDAVHRMRVACRRLRSALKSFKGVVGGTRPLRDELKWLGEVLGEARDLEVIRARFSRALDALDDDLVTGPVRTRLGSDLLDAEHEALERIREALRGERYFALLDALDDLVAAPALTEAAARPAAELTAVAAKSWRRVARAHDAAEAAEDAAGRRAALHEVRKAAKRARYTAEAIGMTALAERAEAVQEALGLHQDGVVAAARLAAEARTARLAGEDTFTYGVLTGLERARAERAREEFPALWKKTAKAVADLL</sequence>
<evidence type="ECO:0000259" key="1">
    <source>
        <dbReference type="PROSITE" id="PS51707"/>
    </source>
</evidence>
<dbReference type="Pfam" id="PF01928">
    <property type="entry name" value="CYTH"/>
    <property type="match status" value="1"/>
</dbReference>
<dbReference type="Gene3D" id="2.40.320.10">
    <property type="entry name" value="Hypothetical Protein Pfu-838710-001"/>
    <property type="match status" value="1"/>
</dbReference>
<dbReference type="CDD" id="cd07374">
    <property type="entry name" value="CYTH-like_Pase"/>
    <property type="match status" value="1"/>
</dbReference>
<dbReference type="SMART" id="SM01118">
    <property type="entry name" value="CYTH"/>
    <property type="match status" value="1"/>
</dbReference>
<gene>
    <name evidence="3" type="ORF">GCM10010466_16810</name>
</gene>
<dbReference type="PANTHER" id="PTHR39339">
    <property type="entry name" value="SLR1444 PROTEIN"/>
    <property type="match status" value="1"/>
</dbReference>
<dbReference type="InterPro" id="IPR007899">
    <property type="entry name" value="CHAD_dom"/>
</dbReference>
<dbReference type="SMART" id="SM00880">
    <property type="entry name" value="CHAD"/>
    <property type="match status" value="1"/>
</dbReference>
<dbReference type="InterPro" id="IPR023577">
    <property type="entry name" value="CYTH_domain"/>
</dbReference>
<dbReference type="InterPro" id="IPR038186">
    <property type="entry name" value="CHAD_dom_sf"/>
</dbReference>
<feature type="domain" description="CHAD" evidence="2">
    <location>
        <begin position="213"/>
        <end position="489"/>
    </location>
</feature>
<name>A0ABP6MW02_9ACTN</name>
<reference evidence="4" key="1">
    <citation type="journal article" date="2019" name="Int. J. Syst. Evol. Microbiol.">
        <title>The Global Catalogue of Microorganisms (GCM) 10K type strain sequencing project: providing services to taxonomists for standard genome sequencing and annotation.</title>
        <authorList>
            <consortium name="The Broad Institute Genomics Platform"/>
            <consortium name="The Broad Institute Genome Sequencing Center for Infectious Disease"/>
            <person name="Wu L."/>
            <person name="Ma J."/>
        </authorList>
    </citation>
    <scope>NUCLEOTIDE SEQUENCE [LARGE SCALE GENOMIC DNA]</scope>
    <source>
        <strain evidence="4">JCM 9373</strain>
    </source>
</reference>
<accession>A0ABP6MW02</accession>
<organism evidence="3 4">
    <name type="scientific">Planomonospora alba</name>
    <dbReference type="NCBI Taxonomy" id="161354"/>
    <lineage>
        <taxon>Bacteria</taxon>
        <taxon>Bacillati</taxon>
        <taxon>Actinomycetota</taxon>
        <taxon>Actinomycetes</taxon>
        <taxon>Streptosporangiales</taxon>
        <taxon>Streptosporangiaceae</taxon>
        <taxon>Planomonospora</taxon>
    </lineage>
</organism>
<keyword evidence="4" id="KW-1185">Reference proteome</keyword>
<dbReference type="PROSITE" id="PS51707">
    <property type="entry name" value="CYTH"/>
    <property type="match status" value="1"/>
</dbReference>
<dbReference type="Proteomes" id="UP001500320">
    <property type="component" value="Unassembled WGS sequence"/>
</dbReference>
<evidence type="ECO:0000313" key="4">
    <source>
        <dbReference type="Proteomes" id="UP001500320"/>
    </source>
</evidence>
<dbReference type="PANTHER" id="PTHR39339:SF1">
    <property type="entry name" value="CHAD DOMAIN-CONTAINING PROTEIN"/>
    <property type="match status" value="1"/>
</dbReference>
<proteinExistence type="predicted"/>